<dbReference type="NCBIfam" id="TIGR03172">
    <property type="entry name" value="selenium cofactor biosynthesis protein YqeC"/>
    <property type="match status" value="1"/>
</dbReference>
<dbReference type="Proteomes" id="UP000286773">
    <property type="component" value="Unassembled WGS sequence"/>
</dbReference>
<comment type="caution">
    <text evidence="1">The sequence shown here is derived from an EMBL/GenBank/DDBJ whole genome shotgun (WGS) entry which is preliminary data.</text>
</comment>
<dbReference type="InterPro" id="IPR017587">
    <property type="entry name" value="YqeC"/>
</dbReference>
<dbReference type="Pfam" id="PF19842">
    <property type="entry name" value="YqeC"/>
    <property type="match status" value="1"/>
</dbReference>
<protein>
    <recommendedName>
        <fullName evidence="3">Selenium-dependent hydroxylase accessory protein YqeC</fullName>
    </recommendedName>
</protein>
<dbReference type="AlphaFoldDB" id="A0A430AVP0"/>
<evidence type="ECO:0008006" key="3">
    <source>
        <dbReference type="Google" id="ProtNLM"/>
    </source>
</evidence>
<dbReference type="RefSeq" id="WP_126813576.1">
    <property type="nucleotide sequence ID" value="NZ_NGKC01000006.1"/>
</dbReference>
<dbReference type="OrthoDB" id="368187at2"/>
<dbReference type="EMBL" id="NGKC01000006">
    <property type="protein sequence ID" value="RSU12130.1"/>
    <property type="molecule type" value="Genomic_DNA"/>
</dbReference>
<evidence type="ECO:0000313" key="2">
    <source>
        <dbReference type="Proteomes" id="UP000286773"/>
    </source>
</evidence>
<keyword evidence="2" id="KW-1185">Reference proteome</keyword>
<reference evidence="1 2" key="1">
    <citation type="submission" date="2017-05" db="EMBL/GenBank/DDBJ databases">
        <title>Vagococcus spp. assemblies.</title>
        <authorList>
            <person name="Gulvik C.A."/>
        </authorList>
    </citation>
    <scope>NUCLEOTIDE SEQUENCE [LARGE SCALE GENOMIC DNA]</scope>
    <source>
        <strain evidence="1 2">LMG 24798</strain>
    </source>
</reference>
<proteinExistence type="predicted"/>
<name>A0A430AVP0_9ENTE</name>
<sequence length="251" mass="27280">MRPLVDCFQLKKREIISLVGSGGKTTLLWHLAGRLSDEALLITTTTHIGYPFPPFRDISFYPGSVSKEQVASGITVVGKVLPGKSKITSLPLSQLREIVPLFQKVVMECDGSKTLPLKAWKSYEPVIIPETTMTVGILPLTVIGRPVSEGTVHRLALFAKDFEVSLGDPISAELLARIATHDNGLFREGAGQRILFLNQADVNENALQQAVRIAELSSKKRAGIDKIIAGSAQKGQGVILWEKNESTPVSL</sequence>
<gene>
    <name evidence="1" type="ORF">CBF27_06800</name>
</gene>
<evidence type="ECO:0000313" key="1">
    <source>
        <dbReference type="EMBL" id="RSU12130.1"/>
    </source>
</evidence>
<accession>A0A430AVP0</accession>
<organism evidence="1 2">
    <name type="scientific">Vagococcus acidifermentans</name>
    <dbReference type="NCBI Taxonomy" id="564710"/>
    <lineage>
        <taxon>Bacteria</taxon>
        <taxon>Bacillati</taxon>
        <taxon>Bacillota</taxon>
        <taxon>Bacilli</taxon>
        <taxon>Lactobacillales</taxon>
        <taxon>Enterococcaceae</taxon>
        <taxon>Vagococcus</taxon>
    </lineage>
</organism>